<sequence length="206" mass="21986">MVKQPLRVSCLPALSLSLRSQALVVFQIALRAVREQGLPDACAELLLAEPDTDTDTDDTSDRERGWESPRAGRAEPEPWPDADCCRAGGGGSLRCASAGSLRGHAADRAGTCRRDPSRLDAACSRAGWAGSGADGLSARVPDVAMAPNGNTHLLTPRDYCRPPKEYGGVLQLDLGDGATHTPRPGQYNTPHQHHTTPQPHHTTPHH</sequence>
<accession>A0ACC0K5C4</accession>
<gene>
    <name evidence="1" type="ORF">MSG28_016107</name>
</gene>
<evidence type="ECO:0000313" key="1">
    <source>
        <dbReference type="EMBL" id="KAI8431628.1"/>
    </source>
</evidence>
<protein>
    <submittedName>
        <fullName evidence="1">Uncharacterized protein</fullName>
    </submittedName>
</protein>
<evidence type="ECO:0000313" key="2">
    <source>
        <dbReference type="Proteomes" id="UP001064048"/>
    </source>
</evidence>
<name>A0ACC0K5C4_CHOFU</name>
<reference evidence="1 2" key="1">
    <citation type="journal article" date="2022" name="Genome Biol. Evol.">
        <title>The Spruce Budworm Genome: Reconstructing the Evolutionary History of Antifreeze Proteins.</title>
        <authorList>
            <person name="Beliveau C."/>
            <person name="Gagne P."/>
            <person name="Picq S."/>
            <person name="Vernygora O."/>
            <person name="Keeling C.I."/>
            <person name="Pinkney K."/>
            <person name="Doucet D."/>
            <person name="Wen F."/>
            <person name="Johnston J.S."/>
            <person name="Maaroufi H."/>
            <person name="Boyle B."/>
            <person name="Laroche J."/>
            <person name="Dewar K."/>
            <person name="Juretic N."/>
            <person name="Blackburn G."/>
            <person name="Nisole A."/>
            <person name="Brunet B."/>
            <person name="Brandao M."/>
            <person name="Lumley L."/>
            <person name="Duan J."/>
            <person name="Quan G."/>
            <person name="Lucarotti C.J."/>
            <person name="Roe A.D."/>
            <person name="Sperling F.A.H."/>
            <person name="Levesque R.C."/>
            <person name="Cusson M."/>
        </authorList>
    </citation>
    <scope>NUCLEOTIDE SEQUENCE [LARGE SCALE GENOMIC DNA]</scope>
    <source>
        <strain evidence="1">Glfc:IPQL:Cfum</strain>
    </source>
</reference>
<dbReference type="Proteomes" id="UP001064048">
    <property type="component" value="Chromosome 30"/>
</dbReference>
<comment type="caution">
    <text evidence="1">The sequence shown here is derived from an EMBL/GenBank/DDBJ whole genome shotgun (WGS) entry which is preliminary data.</text>
</comment>
<keyword evidence="2" id="KW-1185">Reference proteome</keyword>
<organism evidence="1 2">
    <name type="scientific">Choristoneura fumiferana</name>
    <name type="common">Spruce budworm moth</name>
    <name type="synonym">Archips fumiferana</name>
    <dbReference type="NCBI Taxonomy" id="7141"/>
    <lineage>
        <taxon>Eukaryota</taxon>
        <taxon>Metazoa</taxon>
        <taxon>Ecdysozoa</taxon>
        <taxon>Arthropoda</taxon>
        <taxon>Hexapoda</taxon>
        <taxon>Insecta</taxon>
        <taxon>Pterygota</taxon>
        <taxon>Neoptera</taxon>
        <taxon>Endopterygota</taxon>
        <taxon>Lepidoptera</taxon>
        <taxon>Glossata</taxon>
        <taxon>Ditrysia</taxon>
        <taxon>Tortricoidea</taxon>
        <taxon>Tortricidae</taxon>
        <taxon>Tortricinae</taxon>
        <taxon>Choristoneura</taxon>
    </lineage>
</organism>
<proteinExistence type="predicted"/>
<dbReference type="EMBL" id="CM046130">
    <property type="protein sequence ID" value="KAI8431628.1"/>
    <property type="molecule type" value="Genomic_DNA"/>
</dbReference>